<dbReference type="GO" id="GO:0019684">
    <property type="term" value="P:photosynthesis, light reaction"/>
    <property type="evidence" value="ECO:0007669"/>
    <property type="project" value="InterPro"/>
</dbReference>
<dbReference type="SUPFAM" id="SSF50346">
    <property type="entry name" value="PRC-barrel domain"/>
    <property type="match status" value="1"/>
</dbReference>
<gene>
    <name evidence="2" type="ORF">C7S20_16315</name>
</gene>
<feature type="compositionally biased region" description="Basic and acidic residues" evidence="1">
    <location>
        <begin position="150"/>
        <end position="187"/>
    </location>
</feature>
<protein>
    <submittedName>
        <fullName evidence="2">Uncharacterized protein</fullName>
    </submittedName>
</protein>
<dbReference type="InterPro" id="IPR011033">
    <property type="entry name" value="PRC_barrel-like_sf"/>
</dbReference>
<feature type="compositionally biased region" description="Basic and acidic residues" evidence="1">
    <location>
        <begin position="194"/>
        <end position="216"/>
    </location>
</feature>
<name>A0A2R3Z914_9FLAO</name>
<sequence length="284" mass="34505">MSTREKHLYKLDELKDYKVNHKDPDVRGWSVKDRDNRVIGKVDNLLVNKEKEKVVYIDVEVDESIIDANHDPYSPHHDPSLHEFINEKGENHIIIPIGLVHINSDKKFVYTENINYETFAETKRYRPGTEITRDYERHVLGSYNRGDRTLWPEETEQKHEMTDRDLRRKEEEKMREEQPRSGRKFDSRTASTDMDEKIRREKENLTYKSDRDKPVDNEYNPPRRTHHLNTDVHPEQTLDEDSNWERDRNFESEDPYVTRKRRTREQEREDSFYDRREFTNRDKL</sequence>
<feature type="compositionally biased region" description="Basic and acidic residues" evidence="1">
    <location>
        <begin position="264"/>
        <end position="284"/>
    </location>
</feature>
<dbReference type="GO" id="GO:0030077">
    <property type="term" value="C:plasma membrane light-harvesting complex"/>
    <property type="evidence" value="ECO:0007669"/>
    <property type="project" value="InterPro"/>
</dbReference>
<evidence type="ECO:0000313" key="3">
    <source>
        <dbReference type="Proteomes" id="UP000241507"/>
    </source>
</evidence>
<feature type="region of interest" description="Disordered" evidence="1">
    <location>
        <begin position="150"/>
        <end position="284"/>
    </location>
</feature>
<dbReference type="RefSeq" id="WP_107013475.1">
    <property type="nucleotide sequence ID" value="NZ_CP028136.1"/>
</dbReference>
<evidence type="ECO:0000313" key="2">
    <source>
        <dbReference type="EMBL" id="AVR46704.1"/>
    </source>
</evidence>
<keyword evidence="3" id="KW-1185">Reference proteome</keyword>
<dbReference type="AlphaFoldDB" id="A0A2R3Z914"/>
<reference evidence="3" key="1">
    <citation type="submission" date="2018-03" db="EMBL/GenBank/DDBJ databases">
        <title>Gramella fulva sp. nov., isolated from a dry surface of tidal flat.</title>
        <authorList>
            <person name="Hwang S.H."/>
            <person name="Hwang W.M."/>
            <person name="Kang K."/>
            <person name="Ahn T.-Y."/>
        </authorList>
    </citation>
    <scope>NUCLEOTIDE SEQUENCE [LARGE SCALE GENOMIC DNA]</scope>
    <source>
        <strain evidence="3">SH35</strain>
    </source>
</reference>
<proteinExistence type="predicted"/>
<accession>A0A2R3Z914</accession>
<organism evidence="2 3">
    <name type="scientific">Christiangramia fulva</name>
    <dbReference type="NCBI Taxonomy" id="2126553"/>
    <lineage>
        <taxon>Bacteria</taxon>
        <taxon>Pseudomonadati</taxon>
        <taxon>Bacteroidota</taxon>
        <taxon>Flavobacteriia</taxon>
        <taxon>Flavobacteriales</taxon>
        <taxon>Flavobacteriaceae</taxon>
        <taxon>Christiangramia</taxon>
    </lineage>
</organism>
<dbReference type="InterPro" id="IPR014747">
    <property type="entry name" value="Bac_photo_RC_H_C"/>
</dbReference>
<dbReference type="EMBL" id="CP028136">
    <property type="protein sequence ID" value="AVR46704.1"/>
    <property type="molecule type" value="Genomic_DNA"/>
</dbReference>
<evidence type="ECO:0000256" key="1">
    <source>
        <dbReference type="SAM" id="MobiDB-lite"/>
    </source>
</evidence>
<dbReference type="KEGG" id="grs:C7S20_16315"/>
<dbReference type="OrthoDB" id="1422173at2"/>
<dbReference type="Gene3D" id="3.90.50.10">
    <property type="entry name" value="Photosynthetic Reaction Center, subunit H, domain 2"/>
    <property type="match status" value="1"/>
</dbReference>
<dbReference type="Proteomes" id="UP000241507">
    <property type="component" value="Chromosome"/>
</dbReference>